<gene>
    <name evidence="7" type="ORF">CSSPJE1EN2_LOCUS12404</name>
</gene>
<accession>A0ABP1B3H9</accession>
<dbReference type="Gene3D" id="3.10.20.310">
    <property type="entry name" value="membrane protein fhac"/>
    <property type="match status" value="1"/>
</dbReference>
<name>A0ABP1B3H9_9BRYO</name>
<dbReference type="InterPro" id="IPR000184">
    <property type="entry name" value="Bac_surfAg_D15"/>
</dbReference>
<sequence>MYAIGLCWSGRGAANLNAAAAAPPPIFNSLRQAAAARQQQAHKLRAAIQKSFDGLRSARNVAACFIAGGGAGAGGGDSGRGGGSGKGGGNPRGDDGSSGDPWIETLENTTARRHEEESTSAADDDDDDADGSGSVEQQYMGISNLDPTTKYLCSNVKVVNMKEDSEGTWVEEQEEDGGAAYVRLGITPGEWIGKEDVKEALLRLEATGWYKSVKGLWSKPPGDGIALTVVVKDVHYTAAVAFQCMNVGPGYGNPVGNDEGNDQELAWSVGTPCLFPKSMEIHMTKMLQMSAKLSARMLSTIQETVEGWYHSHGYPYAKVKSFGGLGTKKLQCHVVEGKITRLVLLCEDDLGEPTNCCTRKEVILRELPLAVTEGMQYNVDAGKAALDSLEQLGLFDKIRLLPSFDPEYADRGGVLLHILVREHPCQSVSLKGEWSFLAKESGWPDLRTLQPGGSVFVQQRNIAGLDRTVSATVVTSNLWQPEDDVHFRLEYVHPYMGSTQNPYNHTLRVGAFSKRKLSAMFADGESSDTSPGVWIDRAGIKANITENISRQSKLMYGLVLEEVATKDEASTIYRHRPHGFSDMNSVESRVGSSGFEYVAFLQMKITRSNGQSGNTGHVGARDIFQVDQGLGWGTWVPLFNRHQLAMTRFLPLGSATMHPPPVVVLHTRYGGCIGDVPSYRSFTSGGPYSLRGHNTGELANHSRFLEVSGELRVPVHQLEVYCFCESVTSLVNFRDAWEDPCHFYARVGKDILYGAGVKIGDIRTEYVVDCNEQMGSFKVYFGDARF</sequence>
<dbReference type="InterPro" id="IPR039910">
    <property type="entry name" value="D15-like"/>
</dbReference>
<dbReference type="PANTHER" id="PTHR12815">
    <property type="entry name" value="SORTING AND ASSEMBLY MACHINERY SAMM50 PROTEIN FAMILY MEMBER"/>
    <property type="match status" value="1"/>
</dbReference>
<keyword evidence="8" id="KW-1185">Reference proteome</keyword>
<keyword evidence="1" id="KW-1002">Plastid outer membrane</keyword>
<dbReference type="Proteomes" id="UP001497522">
    <property type="component" value="Chromosome 19"/>
</dbReference>
<feature type="compositionally biased region" description="Gly residues" evidence="4">
    <location>
        <begin position="73"/>
        <end position="91"/>
    </location>
</feature>
<protein>
    <recommendedName>
        <fullName evidence="9">Bacterial surface antigen (D15) domain-containing protein</fullName>
    </recommendedName>
</protein>
<feature type="region of interest" description="Disordered" evidence="4">
    <location>
        <begin position="73"/>
        <end position="135"/>
    </location>
</feature>
<evidence type="ECO:0000256" key="3">
    <source>
        <dbReference type="ARBA" id="ARBA00024013"/>
    </source>
</evidence>
<evidence type="ECO:0000256" key="1">
    <source>
        <dbReference type="ARBA" id="ARBA00022805"/>
    </source>
</evidence>
<organism evidence="7 8">
    <name type="scientific">Sphagnum jensenii</name>
    <dbReference type="NCBI Taxonomy" id="128206"/>
    <lineage>
        <taxon>Eukaryota</taxon>
        <taxon>Viridiplantae</taxon>
        <taxon>Streptophyta</taxon>
        <taxon>Embryophyta</taxon>
        <taxon>Bryophyta</taxon>
        <taxon>Sphagnophytina</taxon>
        <taxon>Sphagnopsida</taxon>
        <taxon>Sphagnales</taxon>
        <taxon>Sphagnaceae</taxon>
        <taxon>Sphagnum</taxon>
    </lineage>
</organism>
<dbReference type="Pfam" id="PF25280">
    <property type="entry name" value="POTRA2_Toc75"/>
    <property type="match status" value="1"/>
</dbReference>
<evidence type="ECO:0000313" key="8">
    <source>
        <dbReference type="Proteomes" id="UP001497522"/>
    </source>
</evidence>
<evidence type="ECO:0000259" key="6">
    <source>
        <dbReference type="Pfam" id="PF25280"/>
    </source>
</evidence>
<feature type="domain" description="Bacterial surface antigen (D15)" evidence="5">
    <location>
        <begin position="468"/>
        <end position="719"/>
    </location>
</feature>
<evidence type="ECO:0008006" key="9">
    <source>
        <dbReference type="Google" id="ProtNLM"/>
    </source>
</evidence>
<dbReference type="EMBL" id="OZ023720">
    <property type="protein sequence ID" value="CAK9869646.1"/>
    <property type="molecule type" value="Genomic_DNA"/>
</dbReference>
<dbReference type="PANTHER" id="PTHR12815:SF46">
    <property type="entry name" value="BACTERIAL SURFACE ANTIGEN (D15) DOMAIN-CONTAINING PROTEIN"/>
    <property type="match status" value="1"/>
</dbReference>
<proteinExistence type="predicted"/>
<comment type="subcellular location">
    <subcellularLocation>
        <location evidence="3">Plastid</location>
        <location evidence="3">Chloroplast outer membrane</location>
    </subcellularLocation>
</comment>
<keyword evidence="1" id="KW-0934">Plastid</keyword>
<dbReference type="Gene3D" id="2.40.160.50">
    <property type="entry name" value="membrane protein fhac: a member of the omp85/tpsb transporter family"/>
    <property type="match status" value="1"/>
</dbReference>
<evidence type="ECO:0000313" key="7">
    <source>
        <dbReference type="EMBL" id="CAK9869646.1"/>
    </source>
</evidence>
<dbReference type="InterPro" id="IPR057355">
    <property type="entry name" value="POTRA2_Toc75"/>
</dbReference>
<keyword evidence="2" id="KW-0472">Membrane</keyword>
<evidence type="ECO:0000259" key="5">
    <source>
        <dbReference type="Pfam" id="PF01103"/>
    </source>
</evidence>
<feature type="domain" description="Toc75-like second POTRA" evidence="6">
    <location>
        <begin position="270"/>
        <end position="337"/>
    </location>
</feature>
<dbReference type="Pfam" id="PF01103">
    <property type="entry name" value="Omp85"/>
    <property type="match status" value="1"/>
</dbReference>
<reference evidence="7" key="1">
    <citation type="submission" date="2024-03" db="EMBL/GenBank/DDBJ databases">
        <authorList>
            <consortium name="ELIXIR-Norway"/>
            <consortium name="Elixir Norway"/>
        </authorList>
    </citation>
    <scope>NUCLEOTIDE SEQUENCE</scope>
</reference>
<evidence type="ECO:0000256" key="2">
    <source>
        <dbReference type="ARBA" id="ARBA00023136"/>
    </source>
</evidence>
<evidence type="ECO:0000256" key="4">
    <source>
        <dbReference type="SAM" id="MobiDB-lite"/>
    </source>
</evidence>